<dbReference type="Gene3D" id="2.70.150.10">
    <property type="entry name" value="Calcium-transporting ATPase, cytoplasmic transduction domain A"/>
    <property type="match status" value="1"/>
</dbReference>
<evidence type="ECO:0000256" key="2">
    <source>
        <dbReference type="ARBA" id="ARBA00022475"/>
    </source>
</evidence>
<dbReference type="InterPro" id="IPR001757">
    <property type="entry name" value="P_typ_ATPase"/>
</dbReference>
<dbReference type="STRING" id="126673.AWC01_17460"/>
<feature type="transmembrane region" description="Helical" evidence="7">
    <location>
        <begin position="763"/>
        <end position="785"/>
    </location>
</feature>
<evidence type="ECO:0000256" key="1">
    <source>
        <dbReference type="ARBA" id="ARBA00004651"/>
    </source>
</evidence>
<dbReference type="RefSeq" id="WP_085192619.1">
    <property type="nucleotide sequence ID" value="NZ_AP022605.1"/>
</dbReference>
<dbReference type="SFLD" id="SFLDF00027">
    <property type="entry name" value="p-type_atpase"/>
    <property type="match status" value="1"/>
</dbReference>
<feature type="transmembrane region" description="Helical" evidence="7">
    <location>
        <begin position="668"/>
        <end position="690"/>
    </location>
</feature>
<gene>
    <name evidence="9" type="ORF">AWC01_17460</name>
</gene>
<reference evidence="9 10" key="1">
    <citation type="submission" date="2016-01" db="EMBL/GenBank/DDBJ databases">
        <title>The new phylogeny of the genus Mycobacterium.</title>
        <authorList>
            <person name="Tarcisio F."/>
            <person name="Conor M."/>
            <person name="Antonella G."/>
            <person name="Elisabetta G."/>
            <person name="Giulia F.S."/>
            <person name="Sara T."/>
            <person name="Anna F."/>
            <person name="Clotilde B."/>
            <person name="Roberto B."/>
            <person name="Veronica D.S."/>
            <person name="Fabio R."/>
            <person name="Monica P."/>
            <person name="Olivier J."/>
            <person name="Enrico T."/>
            <person name="Nicola S."/>
        </authorList>
    </citation>
    <scope>NUCLEOTIDE SEQUENCE [LARGE SCALE GENOMIC DNA]</scope>
    <source>
        <strain evidence="9 10">DSM 44339</strain>
    </source>
</reference>
<evidence type="ECO:0000256" key="6">
    <source>
        <dbReference type="ARBA" id="ARBA00023136"/>
    </source>
</evidence>
<feature type="transmembrane region" description="Helical" evidence="7">
    <location>
        <begin position="730"/>
        <end position="751"/>
    </location>
</feature>
<dbReference type="EMBL" id="LQOS01000064">
    <property type="protein sequence ID" value="ORV36195.1"/>
    <property type="molecule type" value="Genomic_DNA"/>
</dbReference>
<dbReference type="Gene3D" id="3.40.50.1000">
    <property type="entry name" value="HAD superfamily/HAD-like"/>
    <property type="match status" value="1"/>
</dbReference>
<evidence type="ECO:0000259" key="8">
    <source>
        <dbReference type="Pfam" id="PF00122"/>
    </source>
</evidence>
<dbReference type="CDD" id="cd02609">
    <property type="entry name" value="P-type_ATPase"/>
    <property type="match status" value="1"/>
</dbReference>
<dbReference type="NCBIfam" id="TIGR01494">
    <property type="entry name" value="ATPase_P-type"/>
    <property type="match status" value="2"/>
</dbReference>
<dbReference type="InterPro" id="IPR018303">
    <property type="entry name" value="ATPase_P-typ_P_site"/>
</dbReference>
<keyword evidence="10" id="KW-1185">Reference proteome</keyword>
<keyword evidence="6 7" id="KW-0472">Membrane</keyword>
<organism evidence="9 10">
    <name type="scientific">Mycolicibacterium doricum</name>
    <dbReference type="NCBI Taxonomy" id="126673"/>
    <lineage>
        <taxon>Bacteria</taxon>
        <taxon>Bacillati</taxon>
        <taxon>Actinomycetota</taxon>
        <taxon>Actinomycetes</taxon>
        <taxon>Mycobacteriales</taxon>
        <taxon>Mycobacteriaceae</taxon>
        <taxon>Mycolicibacterium</taxon>
    </lineage>
</organism>
<evidence type="ECO:0000313" key="10">
    <source>
        <dbReference type="Proteomes" id="UP000193564"/>
    </source>
</evidence>
<feature type="transmembrane region" description="Helical" evidence="7">
    <location>
        <begin position="51"/>
        <end position="81"/>
    </location>
</feature>
<comment type="caution">
    <text evidence="9">The sequence shown here is derived from an EMBL/GenBank/DDBJ whole genome shotgun (WGS) entry which is preliminary data.</text>
</comment>
<evidence type="ECO:0000313" key="9">
    <source>
        <dbReference type="EMBL" id="ORV36195.1"/>
    </source>
</evidence>
<dbReference type="GO" id="GO:0005524">
    <property type="term" value="F:ATP binding"/>
    <property type="evidence" value="ECO:0007669"/>
    <property type="project" value="InterPro"/>
</dbReference>
<comment type="subcellular location">
    <subcellularLocation>
        <location evidence="1">Cell membrane</location>
        <topology evidence="1">Multi-pass membrane protein</topology>
    </subcellularLocation>
</comment>
<name>A0A1X1SY62_9MYCO</name>
<dbReference type="Gene3D" id="1.20.1110.10">
    <property type="entry name" value="Calcium-transporting ATPase, transmembrane domain"/>
    <property type="match status" value="1"/>
</dbReference>
<dbReference type="GO" id="GO:0005886">
    <property type="term" value="C:plasma membrane"/>
    <property type="evidence" value="ECO:0007669"/>
    <property type="project" value="UniProtKB-SubCell"/>
</dbReference>
<dbReference type="Proteomes" id="UP000193564">
    <property type="component" value="Unassembled WGS sequence"/>
</dbReference>
<dbReference type="AlphaFoldDB" id="A0A1X1SY62"/>
<evidence type="ECO:0000256" key="5">
    <source>
        <dbReference type="ARBA" id="ARBA00022989"/>
    </source>
</evidence>
<dbReference type="SFLD" id="SFLDG00002">
    <property type="entry name" value="C1.7:_P-type_atpase_like"/>
    <property type="match status" value="1"/>
</dbReference>
<keyword evidence="3 7" id="KW-0812">Transmembrane</keyword>
<dbReference type="SFLD" id="SFLDS00003">
    <property type="entry name" value="Haloacid_Dehalogenase"/>
    <property type="match status" value="1"/>
</dbReference>
<evidence type="ECO:0000256" key="7">
    <source>
        <dbReference type="SAM" id="Phobius"/>
    </source>
</evidence>
<dbReference type="Pfam" id="PF00122">
    <property type="entry name" value="E1-E2_ATPase"/>
    <property type="match status" value="1"/>
</dbReference>
<feature type="transmembrane region" description="Helical" evidence="7">
    <location>
        <begin position="634"/>
        <end position="656"/>
    </location>
</feature>
<dbReference type="InterPro" id="IPR023298">
    <property type="entry name" value="ATPase_P-typ_TM_dom_sf"/>
</dbReference>
<feature type="transmembrane region" description="Helical" evidence="7">
    <location>
        <begin position="603"/>
        <end position="622"/>
    </location>
</feature>
<keyword evidence="4" id="KW-1278">Translocase</keyword>
<dbReference type="InterPro" id="IPR044492">
    <property type="entry name" value="P_typ_ATPase_HD_dom"/>
</dbReference>
<dbReference type="Pfam" id="PF00702">
    <property type="entry name" value="Hydrolase"/>
    <property type="match status" value="1"/>
</dbReference>
<dbReference type="PANTHER" id="PTHR42861">
    <property type="entry name" value="CALCIUM-TRANSPORTING ATPASE"/>
    <property type="match status" value="1"/>
</dbReference>
<keyword evidence="5 7" id="KW-1133">Transmembrane helix</keyword>
<dbReference type="Gene3D" id="3.40.1110.10">
    <property type="entry name" value="Calcium-transporting ATPase, cytoplasmic domain N"/>
    <property type="match status" value="1"/>
</dbReference>
<feature type="transmembrane region" description="Helical" evidence="7">
    <location>
        <begin position="220"/>
        <end position="240"/>
    </location>
</feature>
<evidence type="ECO:0000256" key="3">
    <source>
        <dbReference type="ARBA" id="ARBA00022692"/>
    </source>
</evidence>
<protein>
    <submittedName>
        <fullName evidence="9">Magnesium-transporting ATPase</fullName>
    </submittedName>
</protein>
<evidence type="ECO:0000256" key="4">
    <source>
        <dbReference type="ARBA" id="ARBA00022967"/>
    </source>
</evidence>
<dbReference type="InterPro" id="IPR008250">
    <property type="entry name" value="ATPase_P-typ_transduc_dom_A_sf"/>
</dbReference>
<proteinExistence type="predicted"/>
<dbReference type="PROSITE" id="PS00154">
    <property type="entry name" value="ATPASE_E1_E2"/>
    <property type="match status" value="1"/>
</dbReference>
<dbReference type="InterPro" id="IPR036412">
    <property type="entry name" value="HAD-like_sf"/>
</dbReference>
<dbReference type="OrthoDB" id="9814270at2"/>
<dbReference type="SUPFAM" id="SSF81665">
    <property type="entry name" value="Calcium ATPase, transmembrane domain M"/>
    <property type="match status" value="1"/>
</dbReference>
<dbReference type="InterPro" id="IPR023214">
    <property type="entry name" value="HAD_sf"/>
</dbReference>
<feature type="transmembrane region" description="Helical" evidence="7">
    <location>
        <begin position="702"/>
        <end position="723"/>
    </location>
</feature>
<dbReference type="SUPFAM" id="SSF56784">
    <property type="entry name" value="HAD-like"/>
    <property type="match status" value="1"/>
</dbReference>
<sequence length="807" mass="85220">MTAAPAVTVAGLTEDEVARRVAAGQSNDVPTRAARTTGEIVRANVFTRINAILGVLLVIVLSTGSVINGAFGLLIIANSAIGIIQELRAKRTLDKLAIVGQAKPLVRRRTACGPVSRPLSPSEVVLDDIVELGPGDQIVVDGEVVEDNNLEVDESLLTGEADAIAKDAGDTVMSGSFVVAGSGAYRATKVGREAYAAKLADEASKFTLVKSELRSGINQILRFITYLLVPAGLLTIYTQLFTTDTGWRRAVLAMVGALVPMVPEGLVLMTSIAFAVGVIRLGRRQCLVNELPAIEGLARVDVVCADKTGTLTENGMRLSDVETFTNDPVEDVLASMASDDARPNASIRAIAEAYPNPPGWTATAVAPFRSATKWSGVSYGAHGNWVIGAPDVLLDPSSPVAERAEAIGAHGLRVLMVGSSDVPVDDPAAPGAVTPVALVALEQRVRPDARDTLDYFAAQKVSIKVISGDNALSVGAVAGSLGLHGDCMDARHLPDKIDELAEEVESHTTFGRVSPDQKRAMVHALQSRGHTVAMTGDGVNDVLALKDADIGVAMGSGSPATRSVAQIVLLDDRFATLPYVVGEGRRVIGNIERVSNLFLTKTVYSVLLAVLVGVAGLASEIFGTDPLLFPFQPIHVTIAAWFTIGIPAFVLSLAPNNERAQPGFVRRVMSSALPSGLVVGVATFTSYLLAYQGRAASETEQIQASTAALITLLVTAVWVLAVVARPYEWWRVALVAVSALAYVVIFSIPWAQDLFILDPTDVATTSMALAVGLVGAAAVEALWWLQGRLPGEHRRLWRERSVLAVGR</sequence>
<dbReference type="InterPro" id="IPR059000">
    <property type="entry name" value="ATPase_P-type_domA"/>
</dbReference>
<dbReference type="InterPro" id="IPR023299">
    <property type="entry name" value="ATPase_P-typ_cyto_dom_N"/>
</dbReference>
<dbReference type="PRINTS" id="PR00120">
    <property type="entry name" value="HATPASE"/>
</dbReference>
<feature type="domain" description="P-type ATPase A" evidence="8">
    <location>
        <begin position="121"/>
        <end position="201"/>
    </location>
</feature>
<dbReference type="PRINTS" id="PR00119">
    <property type="entry name" value="CATATPASE"/>
</dbReference>
<dbReference type="GO" id="GO:0016887">
    <property type="term" value="F:ATP hydrolysis activity"/>
    <property type="evidence" value="ECO:0007669"/>
    <property type="project" value="InterPro"/>
</dbReference>
<dbReference type="SUPFAM" id="SSF81653">
    <property type="entry name" value="Calcium ATPase, transduction domain A"/>
    <property type="match status" value="1"/>
</dbReference>
<keyword evidence="2" id="KW-1003">Cell membrane</keyword>
<feature type="transmembrane region" description="Helical" evidence="7">
    <location>
        <begin position="252"/>
        <end position="279"/>
    </location>
</feature>
<accession>A0A1X1SY62</accession>